<sequence length="163" mass="19435">MKNKKKMAIILLLFLVVEAFSFSIKRETIFIENFTPKSLFVYYEFCDEKAELIQEFENFTRWHKTIQNILVDLQIPKKKSIEILSNRYILLIEHYPILYSGKYLDVLNELSAIPFVVKMKQIFRKFEIIGEDGVILVSLENLEDQVIVFNPDAYEYTIEIYPY</sequence>
<gene>
    <name evidence="1" type="ordered locus">Trebr_1328</name>
</gene>
<dbReference type="STRING" id="906968.Trebr_1328"/>
<name>F4LMK8_TREBD</name>
<dbReference type="KEGG" id="tbe:Trebr_1328"/>
<keyword evidence="2" id="KW-1185">Reference proteome</keyword>
<dbReference type="AlphaFoldDB" id="F4LMK8"/>
<reference evidence="2" key="1">
    <citation type="submission" date="2011-04" db="EMBL/GenBank/DDBJ databases">
        <title>The complete genome of Treponema brennaborense DSM 12168.</title>
        <authorList>
            <person name="Lucas S."/>
            <person name="Han J."/>
            <person name="Lapidus A."/>
            <person name="Bruce D."/>
            <person name="Goodwin L."/>
            <person name="Pitluck S."/>
            <person name="Peters L."/>
            <person name="Kyrpides N."/>
            <person name="Mavromatis K."/>
            <person name="Ivanova N."/>
            <person name="Mikhailova N."/>
            <person name="Pagani I."/>
            <person name="Teshima H."/>
            <person name="Detter J.C."/>
            <person name="Tapia R."/>
            <person name="Han C."/>
            <person name="Land M."/>
            <person name="Hauser L."/>
            <person name="Markowitz V."/>
            <person name="Cheng J.-F."/>
            <person name="Hugenholtz P."/>
            <person name="Woyke T."/>
            <person name="Wu D."/>
            <person name="Gronow S."/>
            <person name="Wellnitz S."/>
            <person name="Brambilla E."/>
            <person name="Klenk H.-P."/>
            <person name="Eisen J.A."/>
        </authorList>
    </citation>
    <scope>NUCLEOTIDE SEQUENCE [LARGE SCALE GENOMIC DNA]</scope>
    <source>
        <strain evidence="2">DSM 12168 / CIP 105900 / DD5/3</strain>
    </source>
</reference>
<dbReference type="Proteomes" id="UP000006546">
    <property type="component" value="Chromosome"/>
</dbReference>
<evidence type="ECO:0000313" key="2">
    <source>
        <dbReference type="Proteomes" id="UP000006546"/>
    </source>
</evidence>
<protein>
    <submittedName>
        <fullName evidence="1">Uncharacterized protein</fullName>
    </submittedName>
</protein>
<organism evidence="1 2">
    <name type="scientific">Treponema brennaborense (strain DSM 12168 / CIP 105900 / DD5/3)</name>
    <dbReference type="NCBI Taxonomy" id="906968"/>
    <lineage>
        <taxon>Bacteria</taxon>
        <taxon>Pseudomonadati</taxon>
        <taxon>Spirochaetota</taxon>
        <taxon>Spirochaetia</taxon>
        <taxon>Spirochaetales</taxon>
        <taxon>Treponemataceae</taxon>
        <taxon>Treponema</taxon>
    </lineage>
</organism>
<evidence type="ECO:0000313" key="1">
    <source>
        <dbReference type="EMBL" id="AEE16755.1"/>
    </source>
</evidence>
<dbReference type="EMBL" id="CP002696">
    <property type="protein sequence ID" value="AEE16755.1"/>
    <property type="molecule type" value="Genomic_DNA"/>
</dbReference>
<accession>F4LMK8</accession>
<dbReference type="RefSeq" id="WP_013758462.1">
    <property type="nucleotide sequence ID" value="NC_015500.1"/>
</dbReference>
<dbReference type="HOGENOM" id="CLU_1626330_0_0_12"/>
<proteinExistence type="predicted"/>